<keyword evidence="1" id="KW-0732">Signal</keyword>
<accession>A0A177MLJ4</accession>
<name>A0A177MLJ4_METMH</name>
<feature type="signal peptide" evidence="1">
    <location>
        <begin position="1"/>
        <end position="20"/>
    </location>
</feature>
<dbReference type="AlphaFoldDB" id="A0A177MLJ4"/>
<dbReference type="Proteomes" id="UP000078090">
    <property type="component" value="Unassembled WGS sequence"/>
</dbReference>
<comment type="caution">
    <text evidence="2">The sequence shown here is derived from an EMBL/GenBank/DDBJ whole genome shotgun (WGS) entry which is preliminary data.</text>
</comment>
<protein>
    <recommendedName>
        <fullName evidence="4">PEP-CTERM protein-sorting domain-containing protein</fullName>
    </recommendedName>
</protein>
<evidence type="ECO:0000313" key="3">
    <source>
        <dbReference type="Proteomes" id="UP000078090"/>
    </source>
</evidence>
<evidence type="ECO:0000256" key="1">
    <source>
        <dbReference type="SAM" id="SignalP"/>
    </source>
</evidence>
<dbReference type="EMBL" id="LUUG01000062">
    <property type="protein sequence ID" value="OAI05739.1"/>
    <property type="molecule type" value="Genomic_DNA"/>
</dbReference>
<organism evidence="2 3">
    <name type="scientific">Methylomonas methanica</name>
    <dbReference type="NCBI Taxonomy" id="421"/>
    <lineage>
        <taxon>Bacteria</taxon>
        <taxon>Pseudomonadati</taxon>
        <taxon>Pseudomonadota</taxon>
        <taxon>Gammaproteobacteria</taxon>
        <taxon>Methylococcales</taxon>
        <taxon>Methylococcaceae</taxon>
        <taxon>Methylomonas</taxon>
    </lineage>
</organism>
<evidence type="ECO:0000313" key="2">
    <source>
        <dbReference type="EMBL" id="OAI05739.1"/>
    </source>
</evidence>
<feature type="chain" id="PRO_5008068217" description="PEP-CTERM protein-sorting domain-containing protein" evidence="1">
    <location>
        <begin position="21"/>
        <end position="233"/>
    </location>
</feature>
<gene>
    <name evidence="2" type="ORF">A1332_12405</name>
</gene>
<dbReference type="RefSeq" id="WP_064008267.1">
    <property type="nucleotide sequence ID" value="NZ_LUUG01000062.1"/>
</dbReference>
<evidence type="ECO:0008006" key="4">
    <source>
        <dbReference type="Google" id="ProtNLM"/>
    </source>
</evidence>
<reference evidence="2 3" key="1">
    <citation type="submission" date="2016-03" db="EMBL/GenBank/DDBJ databases">
        <authorList>
            <person name="Ploux O."/>
        </authorList>
    </citation>
    <scope>NUCLEOTIDE SEQUENCE [LARGE SCALE GENOMIC DNA]</scope>
    <source>
        <strain evidence="2 3">R-45363</strain>
    </source>
</reference>
<sequence>MYKKLFGIMVLFLATGSASASNYRFQIDISNPGAPIVSFQCSGNEAGCKDPFSPPNNPPDYQTAAFGNGSIQGDYHVNPMVNLPNGDPRLNPLFTINERANGELLNLTTNLFYFSTPAEYYFGSIQNAYLLDITSSTDTGSTFILKTGAPGSTANQKSYGDEIDLLGNFRPSSAAVEGWGNITGVPGESVGGVYLQVIPEPEILLLLIVGSFSLLAFSGKKVHLFKSQCANMA</sequence>
<proteinExistence type="predicted"/>